<accession>A0A2Z4FJZ5</accession>
<evidence type="ECO:0000313" key="1">
    <source>
        <dbReference type="EMBL" id="AWV89291.1"/>
    </source>
</evidence>
<dbReference type="Pfam" id="PF08308">
    <property type="entry name" value="PEGA"/>
    <property type="match status" value="1"/>
</dbReference>
<dbReference type="RefSeq" id="WP_111333674.1">
    <property type="nucleotide sequence ID" value="NZ_CP030032.1"/>
</dbReference>
<reference evidence="1 2" key="1">
    <citation type="submission" date="2018-06" db="EMBL/GenBank/DDBJ databases">
        <title>Lujinxingia sediminis gen. nov. sp. nov., a new facultative anaerobic member of the class Deltaproteobacteria, and proposal of Lujinxingaceae fam. nov.</title>
        <authorList>
            <person name="Guo L.-Y."/>
            <person name="Li C.-M."/>
            <person name="Wang S."/>
            <person name="Du Z.-J."/>
        </authorList>
    </citation>
    <scope>NUCLEOTIDE SEQUENCE [LARGE SCALE GENOMIC DNA]</scope>
    <source>
        <strain evidence="1 2">FA350</strain>
    </source>
</reference>
<sequence length="376" mass="39285">MRRLLILIILILCSAPALPAFAQDGKQAEDVESAESQVVMLKFMSVDTAPEILEYLSRTLQETIDAHPGMKVASQNDASINEMVLVLGCEADSTDCLSGLSDFIEGDQIAFGSVRQAEGVYLISLKRFDFGSGTFVAEVNDATVQGDPDQIKAGMNRIVETLVFGDVGTLEINASGGSDMQAYLNGENVGAVPLTLEGLPLGEHTVTIQSADGREETRQVTLNRDKVSKVQVNFTGEAPAVASGPGDASGYIVPGWAAVGVGTVGLVAGVISTVQLSSYSSEADTMVCGNALCPQSSASQANRLQTNMDTAYTMSIVGYSVAAVGLAVGGYFLYNGYAGAESDARPDVGSSDDDTEVRFNFAPHADGASVGLGFDF</sequence>
<keyword evidence="2" id="KW-1185">Reference proteome</keyword>
<proteinExistence type="predicted"/>
<gene>
    <name evidence="1" type="ORF">DN745_08050</name>
</gene>
<dbReference type="OrthoDB" id="5494226at2"/>
<dbReference type="EMBL" id="CP030032">
    <property type="protein sequence ID" value="AWV89291.1"/>
    <property type="molecule type" value="Genomic_DNA"/>
</dbReference>
<organism evidence="1 2">
    <name type="scientific">Bradymonas sediminis</name>
    <dbReference type="NCBI Taxonomy" id="1548548"/>
    <lineage>
        <taxon>Bacteria</taxon>
        <taxon>Deltaproteobacteria</taxon>
        <taxon>Bradymonadales</taxon>
        <taxon>Bradymonadaceae</taxon>
        <taxon>Bradymonas</taxon>
    </lineage>
</organism>
<dbReference type="InterPro" id="IPR013229">
    <property type="entry name" value="PEGA"/>
</dbReference>
<name>A0A2Z4FJZ5_9DELT</name>
<dbReference type="AlphaFoldDB" id="A0A2Z4FJZ5"/>
<dbReference type="KEGG" id="bsed:DN745_08050"/>
<evidence type="ECO:0000313" key="2">
    <source>
        <dbReference type="Proteomes" id="UP000249799"/>
    </source>
</evidence>
<protein>
    <submittedName>
        <fullName evidence="1">Uncharacterized protein</fullName>
    </submittedName>
</protein>
<dbReference type="Proteomes" id="UP000249799">
    <property type="component" value="Chromosome"/>
</dbReference>